<accession>A0A0F9IV71</accession>
<comment type="caution">
    <text evidence="1">The sequence shown here is derived from an EMBL/GenBank/DDBJ whole genome shotgun (WGS) entry which is preliminary data.</text>
</comment>
<evidence type="ECO:0008006" key="2">
    <source>
        <dbReference type="Google" id="ProtNLM"/>
    </source>
</evidence>
<sequence length="144" mass="16917">MAFDYYLYDLNLCSNGHLNPGYYTDPQGYRRCLVCKRINAARNYANHREIRKEQVREYHRLVRPQVRLKLLAEMGNRCIQCGFDDVRALQIDHVHGGGSQERSTLTVTQFYSRVREYPEDYQLLCANCNWIKRAENGESNSYGV</sequence>
<organism evidence="1">
    <name type="scientific">marine sediment metagenome</name>
    <dbReference type="NCBI Taxonomy" id="412755"/>
    <lineage>
        <taxon>unclassified sequences</taxon>
        <taxon>metagenomes</taxon>
        <taxon>ecological metagenomes</taxon>
    </lineage>
</organism>
<proteinExistence type="predicted"/>
<reference evidence="1" key="1">
    <citation type="journal article" date="2015" name="Nature">
        <title>Complex archaea that bridge the gap between prokaryotes and eukaryotes.</title>
        <authorList>
            <person name="Spang A."/>
            <person name="Saw J.H."/>
            <person name="Jorgensen S.L."/>
            <person name="Zaremba-Niedzwiedzka K."/>
            <person name="Martijn J."/>
            <person name="Lind A.E."/>
            <person name="van Eijk R."/>
            <person name="Schleper C."/>
            <person name="Guy L."/>
            <person name="Ettema T.J."/>
        </authorList>
    </citation>
    <scope>NUCLEOTIDE SEQUENCE</scope>
</reference>
<evidence type="ECO:0000313" key="1">
    <source>
        <dbReference type="EMBL" id="KKM23914.1"/>
    </source>
</evidence>
<name>A0A0F9IV71_9ZZZZ</name>
<dbReference type="AlphaFoldDB" id="A0A0F9IV71"/>
<gene>
    <name evidence="1" type="ORF">LCGC14_1610390</name>
</gene>
<protein>
    <recommendedName>
        <fullName evidence="2">HNH domain-containing protein</fullName>
    </recommendedName>
</protein>
<dbReference type="EMBL" id="LAZR01013029">
    <property type="protein sequence ID" value="KKM23914.1"/>
    <property type="molecule type" value="Genomic_DNA"/>
</dbReference>